<evidence type="ECO:0008006" key="3">
    <source>
        <dbReference type="Google" id="ProtNLM"/>
    </source>
</evidence>
<reference evidence="2" key="1">
    <citation type="submission" date="2018-05" db="EMBL/GenBank/DDBJ databases">
        <authorList>
            <person name="Lanie J.A."/>
            <person name="Ng W.-L."/>
            <person name="Kazmierczak K.M."/>
            <person name="Andrzejewski T.M."/>
            <person name="Davidsen T.M."/>
            <person name="Wayne K.J."/>
            <person name="Tettelin H."/>
            <person name="Glass J.I."/>
            <person name="Rusch D."/>
            <person name="Podicherti R."/>
            <person name="Tsui H.-C.T."/>
            <person name="Winkler M.E."/>
        </authorList>
    </citation>
    <scope>NUCLEOTIDE SEQUENCE</scope>
</reference>
<gene>
    <name evidence="2" type="ORF">METZ01_LOCUS87483</name>
</gene>
<keyword evidence="1" id="KW-0812">Transmembrane</keyword>
<organism evidence="2">
    <name type="scientific">marine metagenome</name>
    <dbReference type="NCBI Taxonomy" id="408172"/>
    <lineage>
        <taxon>unclassified sequences</taxon>
        <taxon>metagenomes</taxon>
        <taxon>ecological metagenomes</taxon>
    </lineage>
</organism>
<feature type="transmembrane region" description="Helical" evidence="1">
    <location>
        <begin position="52"/>
        <end position="75"/>
    </location>
</feature>
<evidence type="ECO:0000313" key="2">
    <source>
        <dbReference type="EMBL" id="SVA34629.1"/>
    </source>
</evidence>
<dbReference type="AlphaFoldDB" id="A0A381V2M0"/>
<accession>A0A381V2M0</accession>
<evidence type="ECO:0000256" key="1">
    <source>
        <dbReference type="SAM" id="Phobius"/>
    </source>
</evidence>
<protein>
    <recommendedName>
        <fullName evidence="3">Vitamin K epoxide reductase domain-containing protein</fullName>
    </recommendedName>
</protein>
<keyword evidence="1" id="KW-1133">Transmembrane helix</keyword>
<sequence length="78" mass="8172">MIDISYIMGFIGVAVGILIGVFIYSEVEVAVDCPAAATDPDGNAGCLKAKGLTWSVIGILPIALFFGLFTIFGGFNRI</sequence>
<dbReference type="EMBL" id="UINC01007693">
    <property type="protein sequence ID" value="SVA34629.1"/>
    <property type="molecule type" value="Genomic_DNA"/>
</dbReference>
<name>A0A381V2M0_9ZZZZ</name>
<keyword evidence="1" id="KW-0472">Membrane</keyword>
<feature type="transmembrane region" description="Helical" evidence="1">
    <location>
        <begin position="7"/>
        <end position="25"/>
    </location>
</feature>
<proteinExistence type="predicted"/>